<evidence type="ECO:0000256" key="1">
    <source>
        <dbReference type="ARBA" id="ARBA00004586"/>
    </source>
</evidence>
<dbReference type="GO" id="GO:0005506">
    <property type="term" value="F:iron ion binding"/>
    <property type="evidence" value="ECO:0007669"/>
    <property type="project" value="InterPro"/>
</dbReference>
<keyword evidence="10" id="KW-1185">Reference proteome</keyword>
<feature type="transmembrane region" description="Helical" evidence="8">
    <location>
        <begin position="12"/>
        <end position="32"/>
    </location>
</feature>
<feature type="region of interest" description="Disordered" evidence="7">
    <location>
        <begin position="197"/>
        <end position="232"/>
    </location>
</feature>
<dbReference type="InterPro" id="IPR001128">
    <property type="entry name" value="Cyt_P450"/>
</dbReference>
<feature type="region of interest" description="Disordered" evidence="7">
    <location>
        <begin position="291"/>
        <end position="317"/>
    </location>
</feature>
<evidence type="ECO:0000256" key="3">
    <source>
        <dbReference type="ARBA" id="ARBA00022824"/>
    </source>
</evidence>
<accession>A0A8C4LSX1</accession>
<dbReference type="PANTHER" id="PTHR24291:SF39">
    <property type="entry name" value="CYTOCHROME P450 4A11-RELATED"/>
    <property type="match status" value="1"/>
</dbReference>
<dbReference type="GO" id="GO:0020037">
    <property type="term" value="F:heme binding"/>
    <property type="evidence" value="ECO:0007669"/>
    <property type="project" value="InterPro"/>
</dbReference>
<reference evidence="9" key="2">
    <citation type="submission" date="2025-08" db="UniProtKB">
        <authorList>
            <consortium name="Ensembl"/>
        </authorList>
    </citation>
    <scope>IDENTIFICATION</scope>
</reference>
<evidence type="ECO:0000256" key="6">
    <source>
        <dbReference type="ARBA" id="ARBA00023136"/>
    </source>
</evidence>
<evidence type="ECO:0000256" key="4">
    <source>
        <dbReference type="ARBA" id="ARBA00023002"/>
    </source>
</evidence>
<comment type="subcellular location">
    <subcellularLocation>
        <location evidence="1">Endoplasmic reticulum membrane</location>
    </subcellularLocation>
</comment>
<evidence type="ECO:0000256" key="7">
    <source>
        <dbReference type="SAM" id="MobiDB-lite"/>
    </source>
</evidence>
<dbReference type="InterPro" id="IPR050196">
    <property type="entry name" value="Cytochrome_P450_Monoox"/>
</dbReference>
<dbReference type="GO" id="GO:0005789">
    <property type="term" value="C:endoplasmic reticulum membrane"/>
    <property type="evidence" value="ECO:0007669"/>
    <property type="project" value="UniProtKB-SubCell"/>
</dbReference>
<dbReference type="GO" id="GO:0016712">
    <property type="term" value="F:oxidoreductase activity, acting on paired donors, with incorporation or reduction of molecular oxygen, reduced flavin or flavoprotein as one donor, and incorporation of one atom of oxygen"/>
    <property type="evidence" value="ECO:0007669"/>
    <property type="project" value="UniProtKB-ARBA"/>
</dbReference>
<dbReference type="PANTHER" id="PTHR24291">
    <property type="entry name" value="CYTOCHROME P450 FAMILY 4"/>
    <property type="match status" value="1"/>
</dbReference>
<evidence type="ECO:0000256" key="2">
    <source>
        <dbReference type="ARBA" id="ARBA00010617"/>
    </source>
</evidence>
<sequence>MSVSGLIPPRPLGSISGLLQVASLLGLVLLLLKAAQLYLRRQWLLKASQEFPCPPSHWLYRHSREVGRARALRAWSAGPSDKAVLCDEHVAPGKNPKSLGTYRFLDPWIGKYGMVYSSGPGKTWFQPQWMLTQAFHYNILKPYVALMANTERVNVLFPPQDKWEELISQDLLLEIFGHVSLMTLDIIMKCAFSHQGSRQGHDNPSAEGSPAEGGRAGEGQEEEESLGFPGHPPHCQSECGRRGLMMCPGVQKMGQTLHSCHAFPRWRMGAACLMQTSVLRWTSSCSRAMTPQSVASPGSSMLWPRTLSISRGAGRRS</sequence>
<keyword evidence="3" id="KW-0256">Endoplasmic reticulum</keyword>
<keyword evidence="5" id="KW-0503">Monooxygenase</keyword>
<keyword evidence="8" id="KW-1133">Transmembrane helix</keyword>
<dbReference type="AlphaFoldDB" id="A0A8C4LSX1"/>
<dbReference type="InterPro" id="IPR036396">
    <property type="entry name" value="Cyt_P450_sf"/>
</dbReference>
<dbReference type="Pfam" id="PF00067">
    <property type="entry name" value="p450"/>
    <property type="match status" value="1"/>
</dbReference>
<protein>
    <submittedName>
        <fullName evidence="9">Uncharacterized protein</fullName>
    </submittedName>
</protein>
<keyword evidence="4" id="KW-0560">Oxidoreductase</keyword>
<dbReference type="GO" id="GO:0006629">
    <property type="term" value="P:lipid metabolic process"/>
    <property type="evidence" value="ECO:0007669"/>
    <property type="project" value="UniProtKB-ARBA"/>
</dbReference>
<keyword evidence="8" id="KW-0812">Transmembrane</keyword>
<dbReference type="SUPFAM" id="SSF48264">
    <property type="entry name" value="Cytochrome P450"/>
    <property type="match status" value="1"/>
</dbReference>
<evidence type="ECO:0000256" key="8">
    <source>
        <dbReference type="SAM" id="Phobius"/>
    </source>
</evidence>
<dbReference type="Gene3D" id="1.10.630.10">
    <property type="entry name" value="Cytochrome P450"/>
    <property type="match status" value="1"/>
</dbReference>
<reference evidence="9" key="3">
    <citation type="submission" date="2025-09" db="UniProtKB">
        <authorList>
            <consortium name="Ensembl"/>
        </authorList>
    </citation>
    <scope>IDENTIFICATION</scope>
</reference>
<keyword evidence="6 8" id="KW-0472">Membrane</keyword>
<dbReference type="Ensembl" id="ENSEAST00005016578.2">
    <property type="protein sequence ID" value="ENSEASP00005015242.2"/>
    <property type="gene ID" value="ENSEASG00005010633.2"/>
</dbReference>
<comment type="similarity">
    <text evidence="2">Belongs to the cytochrome P450 family.</text>
</comment>
<reference evidence="9 10" key="1">
    <citation type="journal article" date="2020" name="Nat. Commun.">
        <title>Donkey genomes provide new insights into domestication and selection for coat color.</title>
        <authorList>
            <person name="Wang"/>
            <person name="C."/>
            <person name="Li"/>
            <person name="H."/>
            <person name="Guo"/>
            <person name="Y."/>
            <person name="Huang"/>
            <person name="J."/>
            <person name="Sun"/>
            <person name="Y."/>
            <person name="Min"/>
            <person name="J."/>
            <person name="Wang"/>
            <person name="J."/>
            <person name="Fang"/>
            <person name="X."/>
            <person name="Zhao"/>
            <person name="Z."/>
            <person name="Wang"/>
            <person name="S."/>
            <person name="Zhang"/>
            <person name="Y."/>
            <person name="Liu"/>
            <person name="Q."/>
            <person name="Jiang"/>
            <person name="Q."/>
            <person name="Wang"/>
            <person name="X."/>
            <person name="Guo"/>
            <person name="Y."/>
            <person name="Yang"/>
            <person name="C."/>
            <person name="Wang"/>
            <person name="Y."/>
            <person name="Tian"/>
            <person name="F."/>
            <person name="Zhuang"/>
            <person name="G."/>
            <person name="Fan"/>
            <person name="Y."/>
            <person name="Gao"/>
            <person name="Q."/>
            <person name="Li"/>
            <person name="Y."/>
            <person name="Ju"/>
            <person name="Z."/>
            <person name="Li"/>
            <person name="J."/>
            <person name="Li"/>
            <person name="R."/>
            <person name="Hou"/>
            <person name="M."/>
            <person name="Yang"/>
            <person name="G."/>
            <person name="Liu"/>
            <person name="G."/>
            <person name="Liu"/>
            <person name="W."/>
            <person name="Guo"/>
            <person name="J."/>
            <person name="Pan"/>
            <person name="S."/>
            <person name="Fan"/>
            <person name="G."/>
            <person name="Zhang"/>
            <person name="W."/>
            <person name="Zhang"/>
            <person name="R."/>
            <person name="Yu"/>
            <person name="J."/>
            <person name="Zhang"/>
            <person name="X."/>
            <person name="Yin"/>
            <person name="Q."/>
            <person name="Ji"/>
            <person name="C."/>
            <person name="Jin"/>
            <person name="Y."/>
            <person name="Yue"/>
            <person name="G."/>
            <person name="Liu"/>
            <person name="M."/>
            <person name="Xu"/>
            <person name="J."/>
            <person name="Liu"/>
            <person name="S."/>
            <person name="Jordana"/>
            <person name="J."/>
            <person name="Noce"/>
            <person name="A."/>
            <person name="Amills"/>
            <person name="M."/>
            <person name="Wu"/>
            <person name="D.D."/>
            <person name="Li"/>
            <person name="S."/>
            <person name="Zhou"/>
            <person name="X. and Zhong"/>
            <person name="J."/>
        </authorList>
    </citation>
    <scope>NUCLEOTIDE SEQUENCE [LARGE SCALE GENOMIC DNA]</scope>
</reference>
<proteinExistence type="inferred from homology"/>
<evidence type="ECO:0000313" key="9">
    <source>
        <dbReference type="Ensembl" id="ENSEASP00005015242.2"/>
    </source>
</evidence>
<dbReference type="GeneTree" id="ENSGT00940000155173"/>
<dbReference type="Proteomes" id="UP000694387">
    <property type="component" value="Chromosome 5"/>
</dbReference>
<organism evidence="9 10">
    <name type="scientific">Equus asinus</name>
    <name type="common">Donkey</name>
    <name type="synonym">Equus africanus asinus</name>
    <dbReference type="NCBI Taxonomy" id="9793"/>
    <lineage>
        <taxon>Eukaryota</taxon>
        <taxon>Metazoa</taxon>
        <taxon>Chordata</taxon>
        <taxon>Craniata</taxon>
        <taxon>Vertebrata</taxon>
        <taxon>Euteleostomi</taxon>
        <taxon>Mammalia</taxon>
        <taxon>Eutheria</taxon>
        <taxon>Laurasiatheria</taxon>
        <taxon>Perissodactyla</taxon>
        <taxon>Equidae</taxon>
        <taxon>Equus</taxon>
    </lineage>
</organism>
<evidence type="ECO:0000313" key="10">
    <source>
        <dbReference type="Proteomes" id="UP000694387"/>
    </source>
</evidence>
<name>A0A8C4LSX1_EQUAS</name>
<evidence type="ECO:0000256" key="5">
    <source>
        <dbReference type="ARBA" id="ARBA00023033"/>
    </source>
</evidence>